<evidence type="ECO:0000313" key="3">
    <source>
        <dbReference type="Proteomes" id="UP000231152"/>
    </source>
</evidence>
<gene>
    <name evidence="2" type="ORF">COV04_03225</name>
</gene>
<dbReference type="Proteomes" id="UP000231152">
    <property type="component" value="Unassembled WGS sequence"/>
</dbReference>
<dbReference type="AlphaFoldDB" id="A0A2M8LE65"/>
<feature type="compositionally biased region" description="Basic and acidic residues" evidence="1">
    <location>
        <begin position="57"/>
        <end position="69"/>
    </location>
</feature>
<evidence type="ECO:0000256" key="1">
    <source>
        <dbReference type="SAM" id="MobiDB-lite"/>
    </source>
</evidence>
<feature type="region of interest" description="Disordered" evidence="1">
    <location>
        <begin position="49"/>
        <end position="81"/>
    </location>
</feature>
<organism evidence="2 3">
    <name type="scientific">Candidatus Uhrbacteria bacterium CG10_big_fil_rev_8_21_14_0_10_48_11</name>
    <dbReference type="NCBI Taxonomy" id="1975037"/>
    <lineage>
        <taxon>Bacteria</taxon>
        <taxon>Candidatus Uhriibacteriota</taxon>
    </lineage>
</organism>
<feature type="compositionally biased region" description="Basic and acidic residues" evidence="1">
    <location>
        <begin position="1"/>
        <end position="20"/>
    </location>
</feature>
<name>A0A2M8LE65_9BACT</name>
<feature type="region of interest" description="Disordered" evidence="1">
    <location>
        <begin position="1"/>
        <end position="33"/>
    </location>
</feature>
<comment type="caution">
    <text evidence="2">The sequence shown here is derived from an EMBL/GenBank/DDBJ whole genome shotgun (WGS) entry which is preliminary data.</text>
</comment>
<accession>A0A2M8LE65</accession>
<reference evidence="2 3" key="1">
    <citation type="submission" date="2017-09" db="EMBL/GenBank/DDBJ databases">
        <title>Depth-based differentiation of microbial function through sediment-hosted aquifers and enrichment of novel symbionts in the deep terrestrial subsurface.</title>
        <authorList>
            <person name="Probst A.J."/>
            <person name="Ladd B."/>
            <person name="Jarett J.K."/>
            <person name="Geller-Mcgrath D.E."/>
            <person name="Sieber C.M."/>
            <person name="Emerson J.B."/>
            <person name="Anantharaman K."/>
            <person name="Thomas B.C."/>
            <person name="Malmstrom R."/>
            <person name="Stieglmeier M."/>
            <person name="Klingl A."/>
            <person name="Woyke T."/>
            <person name="Ryan C.M."/>
            <person name="Banfield J.F."/>
        </authorList>
    </citation>
    <scope>NUCLEOTIDE SEQUENCE [LARGE SCALE GENOMIC DNA]</scope>
    <source>
        <strain evidence="2">CG10_big_fil_rev_8_21_14_0_10_48_11</strain>
    </source>
</reference>
<evidence type="ECO:0000313" key="2">
    <source>
        <dbReference type="EMBL" id="PJE75747.1"/>
    </source>
</evidence>
<sequence>MEKEVGEQGEKNSQKTREMNFADALGLDLSTPGGKKLYDEAMRLMEEEAPETAAARVAREKRGPLKEKLPPISPEANEGKPERVYTWDAGGREQHRTALLDFAKKNGIDVDVETEGWEKRVEDAIAKLTG</sequence>
<dbReference type="EMBL" id="PFET01000010">
    <property type="protein sequence ID" value="PJE75747.1"/>
    <property type="molecule type" value="Genomic_DNA"/>
</dbReference>
<proteinExistence type="predicted"/>
<protein>
    <submittedName>
        <fullName evidence="2">Uncharacterized protein</fullName>
    </submittedName>
</protein>